<dbReference type="PROSITE" id="PS00041">
    <property type="entry name" value="HTH_ARAC_FAMILY_1"/>
    <property type="match status" value="1"/>
</dbReference>
<feature type="domain" description="HTH araC/xylS-type" evidence="5">
    <location>
        <begin position="194"/>
        <end position="292"/>
    </location>
</feature>
<dbReference type="GO" id="GO:0003700">
    <property type="term" value="F:DNA-binding transcription factor activity"/>
    <property type="evidence" value="ECO:0007669"/>
    <property type="project" value="InterPro"/>
</dbReference>
<protein>
    <submittedName>
        <fullName evidence="6">AraC family transcriptional regulator</fullName>
    </submittedName>
</protein>
<evidence type="ECO:0000256" key="1">
    <source>
        <dbReference type="ARBA" id="ARBA00023015"/>
    </source>
</evidence>
<dbReference type="Proteomes" id="UP000198356">
    <property type="component" value="Unassembled WGS sequence"/>
</dbReference>
<keyword evidence="3" id="KW-0010">Activator</keyword>
<dbReference type="OrthoDB" id="121508at2"/>
<dbReference type="PRINTS" id="PR00032">
    <property type="entry name" value="HTHARAC"/>
</dbReference>
<dbReference type="SMART" id="SM00342">
    <property type="entry name" value="HTH_ARAC"/>
    <property type="match status" value="1"/>
</dbReference>
<dbReference type="InterPro" id="IPR020449">
    <property type="entry name" value="Tscrpt_reg_AraC-type_HTH"/>
</dbReference>
<dbReference type="InterPro" id="IPR037923">
    <property type="entry name" value="HTH-like"/>
</dbReference>
<keyword evidence="1" id="KW-0805">Transcription regulation</keyword>
<dbReference type="AlphaFoldDB" id="A0A239DQW7"/>
<dbReference type="Pfam" id="PF02311">
    <property type="entry name" value="AraC_binding"/>
    <property type="match status" value="1"/>
</dbReference>
<dbReference type="Pfam" id="PF12833">
    <property type="entry name" value="HTH_18"/>
    <property type="match status" value="1"/>
</dbReference>
<evidence type="ECO:0000313" key="7">
    <source>
        <dbReference type="Proteomes" id="UP000198356"/>
    </source>
</evidence>
<sequence>MVKPVPAGSPTRISVLRDNRVVPLIPTARAGKATPQPWRHIKLERHAVGAIEIPEHVHGEFCLHLQLSGADDFEWWSEGRNRVERTAPGAMILLAPGTRDRLHWQGASERLILSFEPELLGDAAPSFRNRWSLDDPALAHLLRGMEAERASNWPLGALYADLLGLGLARHMLQRHASTPRRFELQGKLPMPKLRRTLEFMTDNLNRDLRLEDVAAEAGLSPFHFAREFRATTGQTPYQYLLDQRIDRAKHLLRATDWQVGEIGQQVGFASPVNFVRAFRQRVGATPGAWRSGSF</sequence>
<dbReference type="InterPro" id="IPR050204">
    <property type="entry name" value="AraC_XylS_family_regulators"/>
</dbReference>
<dbReference type="PANTHER" id="PTHR46796:SF6">
    <property type="entry name" value="ARAC SUBFAMILY"/>
    <property type="match status" value="1"/>
</dbReference>
<reference evidence="6 7" key="1">
    <citation type="submission" date="2017-06" db="EMBL/GenBank/DDBJ databases">
        <authorList>
            <person name="Kim H.J."/>
            <person name="Triplett B.A."/>
        </authorList>
    </citation>
    <scope>NUCLEOTIDE SEQUENCE [LARGE SCALE GENOMIC DNA]</scope>
    <source>
        <strain evidence="6 7">DSM 18704</strain>
    </source>
</reference>
<dbReference type="PANTHER" id="PTHR46796">
    <property type="entry name" value="HTH-TYPE TRANSCRIPTIONAL ACTIVATOR RHAS-RELATED"/>
    <property type="match status" value="1"/>
</dbReference>
<evidence type="ECO:0000259" key="5">
    <source>
        <dbReference type="PROSITE" id="PS01124"/>
    </source>
</evidence>
<name>A0A239DQW7_9BACT</name>
<dbReference type="InterPro" id="IPR003313">
    <property type="entry name" value="AraC-bd"/>
</dbReference>
<evidence type="ECO:0000256" key="4">
    <source>
        <dbReference type="ARBA" id="ARBA00023163"/>
    </source>
</evidence>
<dbReference type="SUPFAM" id="SSF46689">
    <property type="entry name" value="Homeodomain-like"/>
    <property type="match status" value="2"/>
</dbReference>
<dbReference type="InterPro" id="IPR009057">
    <property type="entry name" value="Homeodomain-like_sf"/>
</dbReference>
<evidence type="ECO:0000256" key="3">
    <source>
        <dbReference type="ARBA" id="ARBA00023159"/>
    </source>
</evidence>
<keyword evidence="4" id="KW-0804">Transcription</keyword>
<dbReference type="GO" id="GO:0043565">
    <property type="term" value="F:sequence-specific DNA binding"/>
    <property type="evidence" value="ECO:0007669"/>
    <property type="project" value="InterPro"/>
</dbReference>
<proteinExistence type="predicted"/>
<accession>A0A239DQW7</accession>
<keyword evidence="2" id="KW-0238">DNA-binding</keyword>
<dbReference type="InterPro" id="IPR018060">
    <property type="entry name" value="HTH_AraC"/>
</dbReference>
<gene>
    <name evidence="6" type="ORF">SAMN05421770_101608</name>
</gene>
<dbReference type="SUPFAM" id="SSF51215">
    <property type="entry name" value="Regulatory protein AraC"/>
    <property type="match status" value="1"/>
</dbReference>
<dbReference type="EMBL" id="FZOU01000001">
    <property type="protein sequence ID" value="SNS34900.1"/>
    <property type="molecule type" value="Genomic_DNA"/>
</dbReference>
<dbReference type="RefSeq" id="WP_089406886.1">
    <property type="nucleotide sequence ID" value="NZ_FZOU01000001.1"/>
</dbReference>
<evidence type="ECO:0000313" key="6">
    <source>
        <dbReference type="EMBL" id="SNS34900.1"/>
    </source>
</evidence>
<dbReference type="InterPro" id="IPR018062">
    <property type="entry name" value="HTH_AraC-typ_CS"/>
</dbReference>
<keyword evidence="7" id="KW-1185">Reference proteome</keyword>
<dbReference type="PROSITE" id="PS01124">
    <property type="entry name" value="HTH_ARAC_FAMILY_2"/>
    <property type="match status" value="1"/>
</dbReference>
<organism evidence="6 7">
    <name type="scientific">Granulicella rosea</name>
    <dbReference type="NCBI Taxonomy" id="474952"/>
    <lineage>
        <taxon>Bacteria</taxon>
        <taxon>Pseudomonadati</taxon>
        <taxon>Acidobacteriota</taxon>
        <taxon>Terriglobia</taxon>
        <taxon>Terriglobales</taxon>
        <taxon>Acidobacteriaceae</taxon>
        <taxon>Granulicella</taxon>
    </lineage>
</organism>
<dbReference type="Gene3D" id="1.10.10.60">
    <property type="entry name" value="Homeodomain-like"/>
    <property type="match status" value="2"/>
</dbReference>
<evidence type="ECO:0000256" key="2">
    <source>
        <dbReference type="ARBA" id="ARBA00023125"/>
    </source>
</evidence>